<feature type="domain" description="GH16" evidence="2">
    <location>
        <begin position="32"/>
        <end position="315"/>
    </location>
</feature>
<feature type="signal peptide" evidence="1">
    <location>
        <begin position="1"/>
        <end position="19"/>
    </location>
</feature>
<dbReference type="InterPro" id="IPR050546">
    <property type="entry name" value="Glycosyl_Hydrlase_16"/>
</dbReference>
<evidence type="ECO:0000313" key="4">
    <source>
        <dbReference type="Proteomes" id="UP000294003"/>
    </source>
</evidence>
<dbReference type="Proteomes" id="UP000294003">
    <property type="component" value="Unassembled WGS sequence"/>
</dbReference>
<comment type="caution">
    <text evidence="3">The sequence shown here is derived from an EMBL/GenBank/DDBJ whole genome shotgun (WGS) entry which is preliminary data.</text>
</comment>
<dbReference type="PANTHER" id="PTHR10963">
    <property type="entry name" value="GLYCOSYL HYDROLASE-RELATED"/>
    <property type="match status" value="1"/>
</dbReference>
<reference evidence="3 4" key="1">
    <citation type="submission" date="2018-06" db="EMBL/GenBank/DDBJ databases">
        <title>Complete Genomes of Monosporascus.</title>
        <authorList>
            <person name="Robinson A.J."/>
            <person name="Natvig D.O."/>
        </authorList>
    </citation>
    <scope>NUCLEOTIDE SEQUENCE [LARGE SCALE GENOMIC DNA]</scope>
    <source>
        <strain evidence="3 4">CBS 609.92</strain>
    </source>
</reference>
<evidence type="ECO:0000259" key="2">
    <source>
        <dbReference type="PROSITE" id="PS51762"/>
    </source>
</evidence>
<dbReference type="Gene3D" id="2.60.120.200">
    <property type="match status" value="1"/>
</dbReference>
<dbReference type="PROSITE" id="PS51762">
    <property type="entry name" value="GH16_2"/>
    <property type="match status" value="1"/>
</dbReference>
<accession>A0ABY0HHF7</accession>
<keyword evidence="1" id="KW-0732">Signal</keyword>
<protein>
    <recommendedName>
        <fullName evidence="2">GH16 domain-containing protein</fullName>
    </recommendedName>
</protein>
<dbReference type="InterPro" id="IPR000757">
    <property type="entry name" value="Beta-glucanase-like"/>
</dbReference>
<keyword evidence="4" id="KW-1185">Reference proteome</keyword>
<evidence type="ECO:0000313" key="3">
    <source>
        <dbReference type="EMBL" id="RYO92663.1"/>
    </source>
</evidence>
<dbReference type="Pfam" id="PF26113">
    <property type="entry name" value="GH16_XgeA"/>
    <property type="match status" value="1"/>
</dbReference>
<organism evidence="3 4">
    <name type="scientific">Monosporascus cannonballus</name>
    <dbReference type="NCBI Taxonomy" id="155416"/>
    <lineage>
        <taxon>Eukaryota</taxon>
        <taxon>Fungi</taxon>
        <taxon>Dikarya</taxon>
        <taxon>Ascomycota</taxon>
        <taxon>Pezizomycotina</taxon>
        <taxon>Sordariomycetes</taxon>
        <taxon>Xylariomycetidae</taxon>
        <taxon>Xylariales</taxon>
        <taxon>Xylariales incertae sedis</taxon>
        <taxon>Monosporascus</taxon>
    </lineage>
</organism>
<evidence type="ECO:0000256" key="1">
    <source>
        <dbReference type="SAM" id="SignalP"/>
    </source>
</evidence>
<name>A0ABY0HHF7_9PEZI</name>
<feature type="chain" id="PRO_5045581443" description="GH16 domain-containing protein" evidence="1">
    <location>
        <begin position="20"/>
        <end position="315"/>
    </location>
</feature>
<dbReference type="EMBL" id="QJNS01000025">
    <property type="protein sequence ID" value="RYO92663.1"/>
    <property type="molecule type" value="Genomic_DNA"/>
</dbReference>
<gene>
    <name evidence="3" type="ORF">DL762_001566</name>
</gene>
<dbReference type="SUPFAM" id="SSF49899">
    <property type="entry name" value="Concanavalin A-like lectins/glucanases"/>
    <property type="match status" value="1"/>
</dbReference>
<sequence length="315" mass="34852">MTNTVLLSTLALFTGIASATPVHSQAARVQELQYAAAPPEGYFNEVFLDDFSAGALDTNIWQYDLGTSYPGGAPNWGTGEIQTYTNDPSNIHVNEEGLLVITPRNDNGHWTSARIETTSNVEVTCPEGGKLWVEANLKVGSANMPQGEEMGIWPAFWMMGTDFRGNYWNWPSIGEIDILETANGYSTIYHTVHCDVAPGGTCNEFNGIGSEGMHFSRGEWHTVSVEIDRTNPDWAQQAIRFFVDRELRWELTPHRLNYHQASWEALAVNDKMILLNVAVGGGFPDGISGEPTPNSRTRDGEDVDMEVDYVVAWTT</sequence>
<proteinExistence type="predicted"/>
<dbReference type="InterPro" id="IPR013320">
    <property type="entry name" value="ConA-like_dom_sf"/>
</dbReference>
<dbReference type="PANTHER" id="PTHR10963:SF60">
    <property type="entry name" value="GRAM-NEGATIVE BACTERIA-BINDING PROTEIN 1-RELATED"/>
    <property type="match status" value="1"/>
</dbReference>